<gene>
    <name evidence="3" type="ORF">Mettu_3742</name>
</gene>
<dbReference type="Pfam" id="PF13365">
    <property type="entry name" value="Trypsin_2"/>
    <property type="match status" value="1"/>
</dbReference>
<dbReference type="Proteomes" id="UP000004664">
    <property type="component" value="Unassembled WGS sequence"/>
</dbReference>
<sequence length="391" mass="43379">MANKQTKGQSKPGPITAEEMLRLENTPASRAMPDEIREQLYSRRMVISSSHAEFDPRKHFSRVEGEEGAWQLDTDYPVVSGIPVREMKRVEPDSLKVAPRKTVRVDAFRPEWQPHIYHPKMARFADERTMLRRKSGALVRPHIVFNNDDRAIFLPEGYPWHCVGRVFVKTPESGAAWKVTGTGTLVGARTVLTSGHLIPWGRGDAMIKFVPGYFNGNSVVGAGVESWGTHVHGYNAGQRQAWDLAVIRLEDALGDWLGTFGAKTYDDDWEDDPRWTLVGYPGEINVTATWWPPGLTSTKVNGEFPTRQFGISVEDDDSDGNALEIEHHGDSTDGNSGGPLFGDWPKGPYVIGVESGGQTAEFLGVTLEQNNVAAGGNGMVDLVRWARENWP</sequence>
<protein>
    <submittedName>
        <fullName evidence="3">Trypsin</fullName>
    </submittedName>
</protein>
<dbReference type="InterPro" id="IPR050966">
    <property type="entry name" value="Glutamyl_endopeptidase"/>
</dbReference>
<dbReference type="RefSeq" id="WP_006892943.1">
    <property type="nucleotide sequence ID" value="NZ_JH109153.1"/>
</dbReference>
<dbReference type="HOGENOM" id="CLU_705591_0_0_6"/>
<dbReference type="PANTHER" id="PTHR15462:SF8">
    <property type="entry name" value="SERINE PROTEASE"/>
    <property type="match status" value="1"/>
</dbReference>
<dbReference type="PANTHER" id="PTHR15462">
    <property type="entry name" value="SERINE PROTEASE"/>
    <property type="match status" value="1"/>
</dbReference>
<dbReference type="SUPFAM" id="SSF50494">
    <property type="entry name" value="Trypsin-like serine proteases"/>
    <property type="match status" value="1"/>
</dbReference>
<dbReference type="AlphaFoldDB" id="G3J074"/>
<reference evidence="3 4" key="1">
    <citation type="submission" date="2011-06" db="EMBL/GenBank/DDBJ databases">
        <title>Genomic sequence of Methylobacter tundripaludum SV96.</title>
        <authorList>
            <consortium name="US DOE Joint Genome Institute"/>
            <person name="Lucas S."/>
            <person name="Han J."/>
            <person name="Lapidus A."/>
            <person name="Cheng J.-F."/>
            <person name="Goodwin L."/>
            <person name="Pitluck S."/>
            <person name="Held B."/>
            <person name="Detter J.C."/>
            <person name="Han C."/>
            <person name="Tapia R."/>
            <person name="Land M."/>
            <person name="Hauser L."/>
            <person name="Kyrpides N."/>
            <person name="Ivanova N."/>
            <person name="Ovchinnikova G."/>
            <person name="Pagani I."/>
            <person name="Klotz M.G."/>
            <person name="Dispirito A.A."/>
            <person name="Murrell J.C."/>
            <person name="Dunfield P."/>
            <person name="Kalyuzhnaya M.G."/>
            <person name="Svenning M."/>
            <person name="Trotsenko Y.A."/>
            <person name="Stein L.Y."/>
            <person name="Woyke T."/>
        </authorList>
    </citation>
    <scope>NUCLEOTIDE SEQUENCE [LARGE SCALE GENOMIC DNA]</scope>
    <source>
        <strain evidence="4">ATCC BAA-1195 / DSM 17260 / SV96</strain>
    </source>
</reference>
<dbReference type="eggNOG" id="COG3591">
    <property type="taxonomic scope" value="Bacteria"/>
</dbReference>
<feature type="region of interest" description="Disordered" evidence="2">
    <location>
        <begin position="1"/>
        <end position="33"/>
    </location>
</feature>
<name>G3J074_METTV</name>
<dbReference type="Gene3D" id="2.40.10.10">
    <property type="entry name" value="Trypsin-like serine proteases"/>
    <property type="match status" value="2"/>
</dbReference>
<dbReference type="EMBL" id="JH109153">
    <property type="protein sequence ID" value="EGW20596.1"/>
    <property type="molecule type" value="Genomic_DNA"/>
</dbReference>
<keyword evidence="1" id="KW-0732">Signal</keyword>
<evidence type="ECO:0000313" key="4">
    <source>
        <dbReference type="Proteomes" id="UP000004664"/>
    </source>
</evidence>
<evidence type="ECO:0000256" key="2">
    <source>
        <dbReference type="SAM" id="MobiDB-lite"/>
    </source>
</evidence>
<proteinExistence type="predicted"/>
<accession>G3J074</accession>
<keyword evidence="4" id="KW-1185">Reference proteome</keyword>
<dbReference type="InterPro" id="IPR043504">
    <property type="entry name" value="Peptidase_S1_PA_chymotrypsin"/>
</dbReference>
<organism evidence="3 4">
    <name type="scientific">Methylobacter tundripaludum (strain ATCC BAA-1195 / DSM 17260 / SV96)</name>
    <dbReference type="NCBI Taxonomy" id="697282"/>
    <lineage>
        <taxon>Bacteria</taxon>
        <taxon>Pseudomonadati</taxon>
        <taxon>Pseudomonadota</taxon>
        <taxon>Gammaproteobacteria</taxon>
        <taxon>Methylococcales</taxon>
        <taxon>Methylococcaceae</taxon>
        <taxon>Methylobacter</taxon>
    </lineage>
</organism>
<feature type="region of interest" description="Disordered" evidence="2">
    <location>
        <begin position="319"/>
        <end position="341"/>
    </location>
</feature>
<evidence type="ECO:0000256" key="1">
    <source>
        <dbReference type="ARBA" id="ARBA00022729"/>
    </source>
</evidence>
<dbReference type="InterPro" id="IPR009003">
    <property type="entry name" value="Peptidase_S1_PA"/>
</dbReference>
<evidence type="ECO:0000313" key="3">
    <source>
        <dbReference type="EMBL" id="EGW20596.1"/>
    </source>
</evidence>
<dbReference type="STRING" id="697282.Mettu_3742"/>
<dbReference type="OrthoDB" id="1855925at2"/>